<sequence length="157" mass="16753">MASTLTDTTARALTDLLNLNRTSTKGYQEAAEEVKSADLKSQLSQFSQQRAGFASDLERYAQQYGIDAADSNTVESVATDAAAAVHRGWINIKSAFTGQDDSAVLEAAATGEATALKSYETALAAQDLPADVKSVLQQQHSKVQEAKTWLSAHTTNN</sequence>
<dbReference type="Pfam" id="PF09537">
    <property type="entry name" value="DUF2383"/>
    <property type="match status" value="1"/>
</dbReference>
<evidence type="ECO:0000259" key="1">
    <source>
        <dbReference type="Pfam" id="PF09537"/>
    </source>
</evidence>
<reference evidence="2 3" key="1">
    <citation type="submission" date="2016-08" db="EMBL/GenBank/DDBJ databases">
        <title>Hymenobacter coccineus sp. nov., Hymenobacter lapidarius sp. nov. and Hymenobacter glacialis sp. nov., isolated from Antarctic soil.</title>
        <authorList>
            <person name="Sedlacek I."/>
            <person name="Kralova S."/>
            <person name="Kyrova K."/>
            <person name="Maslanova I."/>
            <person name="Stankova E."/>
            <person name="Vrbovska V."/>
            <person name="Nemec M."/>
            <person name="Bartak M."/>
            <person name="Svec P."/>
            <person name="Busse H.-J."/>
            <person name="Pantucek R."/>
        </authorList>
    </citation>
    <scope>NUCLEOTIDE SEQUENCE [LARGE SCALE GENOMIC DNA]</scope>
    <source>
        <strain evidence="2 3">CCM 8649</strain>
    </source>
</reference>
<comment type="caution">
    <text evidence="2">The sequence shown here is derived from an EMBL/GenBank/DDBJ whole genome shotgun (WGS) entry which is preliminary data.</text>
</comment>
<dbReference type="InterPro" id="IPR019052">
    <property type="entry name" value="DUF2383"/>
</dbReference>
<dbReference type="Proteomes" id="UP000177506">
    <property type="component" value="Unassembled WGS sequence"/>
</dbReference>
<proteinExistence type="predicted"/>
<dbReference type="RefSeq" id="WP_070744474.1">
    <property type="nucleotide sequence ID" value="NZ_MDZA01000244.1"/>
</dbReference>
<evidence type="ECO:0000313" key="2">
    <source>
        <dbReference type="EMBL" id="OGX89772.1"/>
    </source>
</evidence>
<dbReference type="OrthoDB" id="282393at2"/>
<keyword evidence="3" id="KW-1185">Reference proteome</keyword>
<accession>A0A1G1TFW6</accession>
<dbReference type="InterPro" id="IPR009078">
    <property type="entry name" value="Ferritin-like_SF"/>
</dbReference>
<evidence type="ECO:0000313" key="3">
    <source>
        <dbReference type="Proteomes" id="UP000177506"/>
    </source>
</evidence>
<dbReference type="SUPFAM" id="SSF47240">
    <property type="entry name" value="Ferritin-like"/>
    <property type="match status" value="1"/>
</dbReference>
<protein>
    <recommendedName>
        <fullName evidence="1">DUF2383 domain-containing protein</fullName>
    </recommendedName>
</protein>
<dbReference type="PIRSF" id="PIRSF029477">
    <property type="entry name" value="UCP029477"/>
    <property type="match status" value="1"/>
</dbReference>
<gene>
    <name evidence="2" type="ORF">BEN49_08415</name>
</gene>
<name>A0A1G1TFW6_9BACT</name>
<dbReference type="Gene3D" id="1.20.1260.10">
    <property type="match status" value="1"/>
</dbReference>
<organism evidence="2 3">
    <name type="scientific">Hymenobacter coccineus</name>
    <dbReference type="NCBI Taxonomy" id="1908235"/>
    <lineage>
        <taxon>Bacteria</taxon>
        <taxon>Pseudomonadati</taxon>
        <taxon>Bacteroidota</taxon>
        <taxon>Cytophagia</taxon>
        <taxon>Cytophagales</taxon>
        <taxon>Hymenobacteraceae</taxon>
        <taxon>Hymenobacter</taxon>
    </lineage>
</organism>
<dbReference type="InterPro" id="IPR016920">
    <property type="entry name" value="UCP029477"/>
</dbReference>
<dbReference type="NCBIfam" id="TIGR02284">
    <property type="entry name" value="PA2169 family four-helix-bundle protein"/>
    <property type="match status" value="1"/>
</dbReference>
<feature type="domain" description="DUF2383" evidence="1">
    <location>
        <begin position="9"/>
        <end position="124"/>
    </location>
</feature>
<dbReference type="InterPro" id="IPR011971">
    <property type="entry name" value="CHP02284"/>
</dbReference>
<dbReference type="EMBL" id="MDZA01000244">
    <property type="protein sequence ID" value="OGX89772.1"/>
    <property type="molecule type" value="Genomic_DNA"/>
</dbReference>
<dbReference type="AlphaFoldDB" id="A0A1G1TFW6"/>
<dbReference type="InterPro" id="IPR012347">
    <property type="entry name" value="Ferritin-like"/>
</dbReference>